<accession>A0A7R7HVB8</accession>
<keyword evidence="2" id="KW-0472">Membrane</keyword>
<name>A0A7R7HVB8_9ACTN</name>
<dbReference type="Pfam" id="PF14155">
    <property type="entry name" value="DUF4307"/>
    <property type="match status" value="1"/>
</dbReference>
<evidence type="ECO:0000313" key="3">
    <source>
        <dbReference type="EMBL" id="BCJ33053.1"/>
    </source>
</evidence>
<dbReference type="RefSeq" id="WP_203960004.1">
    <property type="nucleotide sequence ID" value="NZ_AP023355.1"/>
</dbReference>
<feature type="region of interest" description="Disordered" evidence="1">
    <location>
        <begin position="1"/>
        <end position="22"/>
    </location>
</feature>
<proteinExistence type="predicted"/>
<keyword evidence="2" id="KW-1133">Transmembrane helix</keyword>
<evidence type="ECO:0000313" key="4">
    <source>
        <dbReference type="Proteomes" id="UP000611640"/>
    </source>
</evidence>
<feature type="compositionally biased region" description="Polar residues" evidence="1">
    <location>
        <begin position="1"/>
        <end position="11"/>
    </location>
</feature>
<evidence type="ECO:0000256" key="1">
    <source>
        <dbReference type="SAM" id="MobiDB-lite"/>
    </source>
</evidence>
<dbReference type="EMBL" id="AP023355">
    <property type="protein sequence ID" value="BCJ33053.1"/>
    <property type="molecule type" value="Genomic_DNA"/>
</dbReference>
<gene>
    <name evidence="3" type="ORF">Athai_05560</name>
</gene>
<reference evidence="3 4" key="1">
    <citation type="submission" date="2020-08" db="EMBL/GenBank/DDBJ databases">
        <title>Whole genome shotgun sequence of Actinocatenispora thailandica NBRC 105041.</title>
        <authorList>
            <person name="Komaki H."/>
            <person name="Tamura T."/>
        </authorList>
    </citation>
    <scope>NUCLEOTIDE SEQUENCE [LARGE SCALE GENOMIC DNA]</scope>
    <source>
        <strain evidence="3 4">NBRC 105041</strain>
    </source>
</reference>
<dbReference type="AlphaFoldDB" id="A0A7R7HVB8"/>
<evidence type="ECO:0000256" key="2">
    <source>
        <dbReference type="SAM" id="Phobius"/>
    </source>
</evidence>
<sequence length="140" mass="15126">MTSIRSGVTTPTFPPGRYGRRRERRATPRWVLPVLIAGVLAAGLAVSVGYYQRFGESEYQAQVVRSRVVNSSTVAMTLRISHPDDKATSCTVRSRAYDGAEVGRAEVTLPAGAPDDTVEYSLHTSRQAYTAEVVGCGPAH</sequence>
<evidence type="ECO:0008006" key="5">
    <source>
        <dbReference type="Google" id="ProtNLM"/>
    </source>
</evidence>
<dbReference type="Proteomes" id="UP000611640">
    <property type="component" value="Chromosome"/>
</dbReference>
<dbReference type="KEGG" id="atl:Athai_05560"/>
<feature type="transmembrane region" description="Helical" evidence="2">
    <location>
        <begin position="30"/>
        <end position="51"/>
    </location>
</feature>
<dbReference type="InterPro" id="IPR025443">
    <property type="entry name" value="DUF4307"/>
</dbReference>
<protein>
    <recommendedName>
        <fullName evidence="5">DUF4307 domain-containing protein</fullName>
    </recommendedName>
</protein>
<keyword evidence="4" id="KW-1185">Reference proteome</keyword>
<organism evidence="3 4">
    <name type="scientific">Actinocatenispora thailandica</name>
    <dbReference type="NCBI Taxonomy" id="227318"/>
    <lineage>
        <taxon>Bacteria</taxon>
        <taxon>Bacillati</taxon>
        <taxon>Actinomycetota</taxon>
        <taxon>Actinomycetes</taxon>
        <taxon>Micromonosporales</taxon>
        <taxon>Micromonosporaceae</taxon>
        <taxon>Actinocatenispora</taxon>
    </lineage>
</organism>
<keyword evidence="2" id="KW-0812">Transmembrane</keyword>